<dbReference type="PROSITE" id="PS51318">
    <property type="entry name" value="TAT"/>
    <property type="match status" value="1"/>
</dbReference>
<evidence type="ECO:0000313" key="3">
    <source>
        <dbReference type="Proteomes" id="UP000316256"/>
    </source>
</evidence>
<feature type="chain" id="PRO_5022026968" evidence="1">
    <location>
        <begin position="33"/>
        <end position="87"/>
    </location>
</feature>
<accession>A0A541BR04</accession>
<protein>
    <submittedName>
        <fullName evidence="2">Uncharacterized protein</fullName>
    </submittedName>
</protein>
<dbReference type="Proteomes" id="UP000316256">
    <property type="component" value="Unassembled WGS sequence"/>
</dbReference>
<dbReference type="InterPro" id="IPR006311">
    <property type="entry name" value="TAT_signal"/>
</dbReference>
<dbReference type="AlphaFoldDB" id="A0A541BR04"/>
<feature type="signal peptide" evidence="1">
    <location>
        <begin position="1"/>
        <end position="32"/>
    </location>
</feature>
<dbReference type="EMBL" id="VIGH01000001">
    <property type="protein sequence ID" value="TQF74751.1"/>
    <property type="molecule type" value="Genomic_DNA"/>
</dbReference>
<comment type="caution">
    <text evidence="2">The sequence shown here is derived from an EMBL/GenBank/DDBJ whole genome shotgun (WGS) entry which is preliminary data.</text>
</comment>
<sequence length="87" mass="8287">MSRTLARRGASVLAAAAMLGGGLALGGGTASAAEAPGLGSVGDAIGSVDPGPSALSVGCEAVVDAPCSFPTPYQVLYNLIVRGNGSL</sequence>
<dbReference type="RefSeq" id="WP_142094835.1">
    <property type="nucleotide sequence ID" value="NZ_VIGH01000001.1"/>
</dbReference>
<keyword evidence="3" id="KW-1185">Reference proteome</keyword>
<evidence type="ECO:0000256" key="1">
    <source>
        <dbReference type="SAM" id="SignalP"/>
    </source>
</evidence>
<reference evidence="2 3" key="1">
    <citation type="submission" date="2019-06" db="EMBL/GenBank/DDBJ databases">
        <title>Rhodococcus spaelei sp. nov., isolated from a cave.</title>
        <authorList>
            <person name="Lee S.D."/>
        </authorList>
    </citation>
    <scope>NUCLEOTIDE SEQUENCE [LARGE SCALE GENOMIC DNA]</scope>
    <source>
        <strain evidence="2 3">C9-5</strain>
    </source>
</reference>
<gene>
    <name evidence="2" type="ORF">FK531_01255</name>
</gene>
<name>A0A541BR04_9NOCA</name>
<evidence type="ECO:0000313" key="2">
    <source>
        <dbReference type="EMBL" id="TQF74751.1"/>
    </source>
</evidence>
<keyword evidence="1" id="KW-0732">Signal</keyword>
<proteinExistence type="predicted"/>
<organism evidence="2 3">
    <name type="scientific">Rhodococcus spelaei</name>
    <dbReference type="NCBI Taxonomy" id="2546320"/>
    <lineage>
        <taxon>Bacteria</taxon>
        <taxon>Bacillati</taxon>
        <taxon>Actinomycetota</taxon>
        <taxon>Actinomycetes</taxon>
        <taxon>Mycobacteriales</taxon>
        <taxon>Nocardiaceae</taxon>
        <taxon>Rhodococcus</taxon>
    </lineage>
</organism>